<reference evidence="2 3" key="1">
    <citation type="submission" date="2019-10" db="EMBL/GenBank/DDBJ databases">
        <title>Draft Genome Sequence of the Caffeine Degrading Methylotroph Methylorubrum populi PINKEL.</title>
        <authorList>
            <person name="Dawson S.C."/>
            <person name="Zhang X."/>
            <person name="Wright M.E."/>
            <person name="Sharma G."/>
            <person name="Langner J.T."/>
            <person name="Ditty J.L."/>
            <person name="Subuyuj G.A."/>
        </authorList>
    </citation>
    <scope>NUCLEOTIDE SEQUENCE [LARGE SCALE GENOMIC DNA]</scope>
    <source>
        <strain evidence="2 3">Pinkel</strain>
    </source>
</reference>
<name>A0A833J536_9HYPH</name>
<evidence type="ECO:0000313" key="2">
    <source>
        <dbReference type="EMBL" id="KAB7783827.1"/>
    </source>
</evidence>
<comment type="caution">
    <text evidence="2">The sequence shown here is derived from an EMBL/GenBank/DDBJ whole genome shotgun (WGS) entry which is preliminary data.</text>
</comment>
<dbReference type="PANTHER" id="PTHR33408:SF2">
    <property type="entry name" value="TRANSPOSASE DDE DOMAIN-CONTAINING PROTEIN"/>
    <property type="match status" value="1"/>
</dbReference>
<dbReference type="InterPro" id="IPR025668">
    <property type="entry name" value="Tnp_DDE_dom"/>
</dbReference>
<dbReference type="Proteomes" id="UP000469949">
    <property type="component" value="Unassembled WGS sequence"/>
</dbReference>
<protein>
    <recommendedName>
        <fullName evidence="1">Transposase DDE domain-containing protein</fullName>
    </recommendedName>
</protein>
<accession>A0A833J536</accession>
<dbReference type="AlphaFoldDB" id="A0A833J536"/>
<proteinExistence type="predicted"/>
<organism evidence="2 3">
    <name type="scientific">Methylorubrum populi</name>
    <dbReference type="NCBI Taxonomy" id="223967"/>
    <lineage>
        <taxon>Bacteria</taxon>
        <taxon>Pseudomonadati</taxon>
        <taxon>Pseudomonadota</taxon>
        <taxon>Alphaproteobacteria</taxon>
        <taxon>Hyphomicrobiales</taxon>
        <taxon>Methylobacteriaceae</taxon>
        <taxon>Methylorubrum</taxon>
    </lineage>
</organism>
<dbReference type="Pfam" id="PF13751">
    <property type="entry name" value="DDE_Tnp_1_6"/>
    <property type="match status" value="1"/>
</dbReference>
<feature type="domain" description="Transposase DDE" evidence="1">
    <location>
        <begin position="66"/>
        <end position="129"/>
    </location>
</feature>
<dbReference type="PANTHER" id="PTHR33408">
    <property type="entry name" value="TRANSPOSASE"/>
    <property type="match status" value="1"/>
</dbReference>
<gene>
    <name evidence="2" type="ORF">F8B43_3750</name>
</gene>
<dbReference type="EMBL" id="WEKV01000014">
    <property type="protein sequence ID" value="KAB7783827.1"/>
    <property type="molecule type" value="Genomic_DNA"/>
</dbReference>
<sequence length="134" mass="15053">MPLVDGIRAHLGRKPREVSDDAGFANEANLVALQDRGITGYLAPGRARHGEADAAGRQRLTKMPLMSAMDARLKRARRRSRYRLRKQVVEPVFGRVKQARGFRQFLMRGLDQVRGEWAMSCTAHNLLKLGTVVT</sequence>
<evidence type="ECO:0000259" key="1">
    <source>
        <dbReference type="Pfam" id="PF13751"/>
    </source>
</evidence>
<evidence type="ECO:0000313" key="3">
    <source>
        <dbReference type="Proteomes" id="UP000469949"/>
    </source>
</evidence>